<dbReference type="GO" id="GO:0009267">
    <property type="term" value="P:cellular response to starvation"/>
    <property type="evidence" value="ECO:0007669"/>
    <property type="project" value="TreeGrafter"/>
</dbReference>
<dbReference type="InterPro" id="IPR029347">
    <property type="entry name" value="Raptor_N"/>
</dbReference>
<evidence type="ECO:0000313" key="6">
    <source>
        <dbReference type="Proteomes" id="UP000053392"/>
    </source>
</evidence>
<dbReference type="HOGENOM" id="CLU_268958_0_0_1"/>
<evidence type="ECO:0000256" key="2">
    <source>
        <dbReference type="ARBA" id="ARBA00022737"/>
    </source>
</evidence>
<sequence length="1323" mass="145582">MQSSVPPATFRRINSLPPSSHSQSPTPTDNASSGWITTTSSWTSSTKDPSNTLDLLSKGGGPLAWAEVRHRVPEGGDVNIGDEEGHEAHCSQVVLLSCLYLSHEMALREVGMYAWTFPAVKDPTGSMMKIMKHPSKLSIQHHLQKARQVAGLNSYVAVIYNGHGIQEPPTESGELWCYDRSFEECLQSGGGPSEYTPVLLFDLLTWAGASTCYVWDCQNAGRFIRAAKTEAEDIDCQLRTAAAHNPSVAETQPATYAKQQIHFAACGTEQVLPKIKASGFLLSQRVLGTFKVTPESIPSIPSSTNHTLWTTWDLTLDSLFEQLPKYFDDADSNATWEKDLKLVSFVADQLESITRTGQNLLLTETPEPGMHPSLTRLPIICGASMIEEYRIQACTALDACLKLLDKLGLGRAVQGGALDVAVELLAFGDGRIKDQVISIWSSLVRYDPCVLSLAKVGLTADRLTDVPAVKFFLDTLQENLAHDELSAGSGDTSPGTQEGRSNFTLVPTVQIAAVLSTIANFVDGRSARRFVSRSLNMANIMLHSSPDLIRQWGALLIAEVLGSFNKPDDESVIEELKEELLRMVDSGNVEIRAAGVYALSRWLPVGVEWCASDLEDILQLSDHLVKQSRVEGSPLVRRELAEVFIQILKSAKGFTAIALWTQLLGYALDARPQDKSVAEKTIKMLGVSLQVTPRQKLLIDRIAAILCAVCVQQYDPDPMIIKVVHQPMCRAVEMLRSQSRENKKDDTIWSEIQSVTFPYNGGLKNKPEWTDEMFETILTADKRVKELFQGTSSMNDRCEFTVEKPRYPKTAKSRKRVNHDLFKRTKGTLQAHITQAKEKTEITSHDSSAIASASFGDTWTTRHRVLEDSLVIAEQQVGLPWKWSMKDIVCPDPWATMTFHSFRSTVMSCKKGHDLLMWDWNSSRKTGHIKLNLASHAGITSARFVNELHEQIVILAEISNGDIHILAGPQDANRIRPIANFRALNMQSSRNMLVEDEDHRRLVTTWFRASGKLCVGGASEVVNVWDCPAERCVQALETKADVPVTTLITEPASGNLVLGGLADGMAQLFDLRQCQRTSVLSWKADLSGLSIPHEEMKLFDTTKHGIAKMGVTLGESKHVTSACFNGLINVHDIRNLSQPAASVLAHPNGIASASFQPHSGLMSTVSVLNKPPRNSPTGTIRGLKPGHSHSPAPSKLSAALSHLHIRSRSNLSSKTRPPYVVNDNVTLHREVASIRTSTNWSLHRTSLGTCNPVAFESISFDSQPTAVMAQDFRPYTVMHPLRLFVGIGFGKTCYLRGCGVGKGDETDSGSYAILREQAKYGVL</sequence>
<dbReference type="InterPro" id="IPR036322">
    <property type="entry name" value="WD40_repeat_dom_sf"/>
</dbReference>
<evidence type="ECO:0000256" key="3">
    <source>
        <dbReference type="SAM" id="MobiDB-lite"/>
    </source>
</evidence>
<dbReference type="InterPro" id="IPR016024">
    <property type="entry name" value="ARM-type_fold"/>
</dbReference>
<proteinExistence type="predicted"/>
<dbReference type="PANTHER" id="PTHR12848">
    <property type="entry name" value="REGULATORY-ASSOCIATED PROTEIN OF MTOR"/>
    <property type="match status" value="1"/>
</dbReference>
<accession>A0A0D0V6L9</accession>
<dbReference type="GO" id="GO:0031929">
    <property type="term" value="P:TOR signaling"/>
    <property type="evidence" value="ECO:0007669"/>
    <property type="project" value="InterPro"/>
</dbReference>
<dbReference type="Pfam" id="PF14538">
    <property type="entry name" value="Raptor_N"/>
    <property type="match status" value="1"/>
</dbReference>
<dbReference type="SMART" id="SM01302">
    <property type="entry name" value="Raptor_N"/>
    <property type="match status" value="1"/>
</dbReference>
<evidence type="ECO:0000256" key="1">
    <source>
        <dbReference type="ARBA" id="ARBA00022574"/>
    </source>
</evidence>
<dbReference type="SUPFAM" id="SSF48371">
    <property type="entry name" value="ARM repeat"/>
    <property type="match status" value="1"/>
</dbReference>
<dbReference type="GO" id="GO:0005737">
    <property type="term" value="C:cytoplasm"/>
    <property type="evidence" value="ECO:0007669"/>
    <property type="project" value="TreeGrafter"/>
</dbReference>
<dbReference type="EMBL" id="KN847902">
    <property type="protein sequence ID" value="KIR40570.1"/>
    <property type="molecule type" value="Genomic_DNA"/>
</dbReference>
<feature type="compositionally biased region" description="Low complexity" evidence="3">
    <location>
        <begin position="15"/>
        <end position="46"/>
    </location>
</feature>
<evidence type="ECO:0000313" key="5">
    <source>
        <dbReference type="EMBL" id="KIR40570.1"/>
    </source>
</evidence>
<organism evidence="5 6">
    <name type="scientific">Cryptococcus deuterogattii Ram5</name>
    <dbReference type="NCBI Taxonomy" id="1296110"/>
    <lineage>
        <taxon>Eukaryota</taxon>
        <taxon>Fungi</taxon>
        <taxon>Dikarya</taxon>
        <taxon>Basidiomycota</taxon>
        <taxon>Agaricomycotina</taxon>
        <taxon>Tremellomycetes</taxon>
        <taxon>Tremellales</taxon>
        <taxon>Cryptococcaceae</taxon>
        <taxon>Cryptococcus</taxon>
        <taxon>Cryptococcus gattii species complex</taxon>
    </lineage>
</organism>
<dbReference type="InterPro" id="IPR004083">
    <property type="entry name" value="Raptor"/>
</dbReference>
<dbReference type="InterPro" id="IPR015943">
    <property type="entry name" value="WD40/YVTN_repeat-like_dom_sf"/>
</dbReference>
<feature type="region of interest" description="Disordered" evidence="3">
    <location>
        <begin position="1"/>
        <end position="52"/>
    </location>
</feature>
<dbReference type="GO" id="GO:0030307">
    <property type="term" value="P:positive regulation of cell growth"/>
    <property type="evidence" value="ECO:0007669"/>
    <property type="project" value="TreeGrafter"/>
</dbReference>
<name>A0A0D0V6L9_9TREE</name>
<dbReference type="Proteomes" id="UP000053392">
    <property type="component" value="Unassembled WGS sequence"/>
</dbReference>
<dbReference type="Gene3D" id="2.130.10.10">
    <property type="entry name" value="YVTN repeat-like/Quinoprotein amine dehydrogenase"/>
    <property type="match status" value="1"/>
</dbReference>
<evidence type="ECO:0000259" key="4">
    <source>
        <dbReference type="SMART" id="SM01302"/>
    </source>
</evidence>
<dbReference type="GO" id="GO:0071230">
    <property type="term" value="P:cellular response to amino acid stimulus"/>
    <property type="evidence" value="ECO:0007669"/>
    <property type="project" value="TreeGrafter"/>
</dbReference>
<dbReference type="GO" id="GO:0031931">
    <property type="term" value="C:TORC1 complex"/>
    <property type="evidence" value="ECO:0007669"/>
    <property type="project" value="InterPro"/>
</dbReference>
<protein>
    <submittedName>
        <fullName evidence="5">DRaptor</fullName>
    </submittedName>
</protein>
<keyword evidence="6" id="KW-1185">Reference proteome</keyword>
<feature type="domain" description="Raptor N-terminal CASPase-like" evidence="4">
    <location>
        <begin position="87"/>
        <end position="228"/>
    </location>
</feature>
<dbReference type="SUPFAM" id="SSF50978">
    <property type="entry name" value="WD40 repeat-like"/>
    <property type="match status" value="1"/>
</dbReference>
<dbReference type="PRINTS" id="PR01547">
    <property type="entry name" value="YEAST176DUF"/>
</dbReference>
<keyword evidence="2" id="KW-0677">Repeat</keyword>
<dbReference type="GO" id="GO:0010506">
    <property type="term" value="P:regulation of autophagy"/>
    <property type="evidence" value="ECO:0007669"/>
    <property type="project" value="TreeGrafter"/>
</dbReference>
<gene>
    <name evidence="5" type="ORF">I313_03221</name>
</gene>
<reference evidence="5 6" key="1">
    <citation type="submission" date="2015-01" db="EMBL/GenBank/DDBJ databases">
        <title>The Genome Sequence of Cryptococcus gattii Ram5.</title>
        <authorList>
            <consortium name="The Broad Institute Genomics Platform"/>
            <person name="Cuomo C."/>
            <person name="Litvintseva A."/>
            <person name="Chen Y."/>
            <person name="Heitman J."/>
            <person name="Sun S."/>
            <person name="Springer D."/>
            <person name="Dromer F."/>
            <person name="Young S."/>
            <person name="Zeng Q."/>
            <person name="Gargeya S."/>
            <person name="Abouelleil A."/>
            <person name="Alvarado L."/>
            <person name="Chapman S.B."/>
            <person name="Gainer-Dewar J."/>
            <person name="Goldberg J."/>
            <person name="Griggs A."/>
            <person name="Gujja S."/>
            <person name="Hansen M."/>
            <person name="Howarth C."/>
            <person name="Imamovic A."/>
            <person name="Larimer J."/>
            <person name="Murphy C."/>
            <person name="Naylor J."/>
            <person name="Pearson M."/>
            <person name="Priest M."/>
            <person name="Roberts A."/>
            <person name="Saif S."/>
            <person name="Shea T."/>
            <person name="Sykes S."/>
            <person name="Wortman J."/>
            <person name="Nusbaum C."/>
            <person name="Birren B."/>
        </authorList>
    </citation>
    <scope>NUCLEOTIDE SEQUENCE [LARGE SCALE GENOMIC DNA]</scope>
    <source>
        <strain evidence="5 6">Ram5</strain>
    </source>
</reference>
<keyword evidence="1" id="KW-0853">WD repeat</keyword>
<dbReference type="OrthoDB" id="10262360at2759"/>
<dbReference type="GO" id="GO:0030674">
    <property type="term" value="F:protein-macromolecule adaptor activity"/>
    <property type="evidence" value="ECO:0007669"/>
    <property type="project" value="TreeGrafter"/>
</dbReference>
<dbReference type="PANTHER" id="PTHR12848:SF16">
    <property type="entry name" value="REGULATORY-ASSOCIATED PROTEIN OF MTOR"/>
    <property type="match status" value="1"/>
</dbReference>
<feature type="region of interest" description="Disordered" evidence="3">
    <location>
        <begin position="1170"/>
        <end position="1194"/>
    </location>
</feature>